<dbReference type="Proteomes" id="UP000195569">
    <property type="component" value="Unassembled WGS sequence"/>
</dbReference>
<comment type="caution">
    <text evidence="1">The sequence shown here is derived from an EMBL/GenBank/DDBJ whole genome shotgun (WGS) entry which is preliminary data.</text>
</comment>
<gene>
    <name evidence="1" type="ORF">BN2476_990051</name>
</gene>
<accession>A0A1N7SUB9</accession>
<proteinExistence type="predicted"/>
<dbReference type="AlphaFoldDB" id="A0A1N7SUB9"/>
<organism evidence="1 2">
    <name type="scientific">Paraburkholderia piptadeniae</name>
    <dbReference type="NCBI Taxonomy" id="1701573"/>
    <lineage>
        <taxon>Bacteria</taxon>
        <taxon>Pseudomonadati</taxon>
        <taxon>Pseudomonadota</taxon>
        <taxon>Betaproteobacteria</taxon>
        <taxon>Burkholderiales</taxon>
        <taxon>Burkholderiaceae</taxon>
        <taxon>Paraburkholderia</taxon>
    </lineage>
</organism>
<reference evidence="1" key="1">
    <citation type="submission" date="2016-12" db="EMBL/GenBank/DDBJ databases">
        <authorList>
            <person name="Moulin L."/>
        </authorList>
    </citation>
    <scope>NUCLEOTIDE SEQUENCE [LARGE SCALE GENOMIC DNA]</scope>
    <source>
        <strain evidence="1">STM 7183</strain>
    </source>
</reference>
<evidence type="ECO:0000313" key="2">
    <source>
        <dbReference type="Proteomes" id="UP000195569"/>
    </source>
</evidence>
<sequence length="45" mass="4862">MAIADQLEPGLHLAFCTSNPEGARRDLVPIATEIRAELESNAKVI</sequence>
<protein>
    <submittedName>
        <fullName evidence="1">Uncharacterized protein</fullName>
    </submittedName>
</protein>
<name>A0A1N7SUB9_9BURK</name>
<keyword evidence="2" id="KW-1185">Reference proteome</keyword>
<dbReference type="EMBL" id="CYGY02000099">
    <property type="protein sequence ID" value="SIT51073.1"/>
    <property type="molecule type" value="Genomic_DNA"/>
</dbReference>
<evidence type="ECO:0000313" key="1">
    <source>
        <dbReference type="EMBL" id="SIT51073.1"/>
    </source>
</evidence>